<protein>
    <submittedName>
        <fullName evidence="8">RNA polymerase sigma-70 factor (ECF subfamily)</fullName>
    </submittedName>
</protein>
<sequence>MSHPAGLPRPRVMSTSRTPLQVYAAERPRLVAVAYAVLGDVAEAEDVVQDAWLRLERTEDIDDVAGWLVVAVARLALDVARSARRRREEYVGPWLPEPLTVEPLEDGPEESLLLREDLSLALLAVLETLSPAQRTVFVLHDVFAVPFDEVARVVGRSPAACRQLAARARADVAAQRPRTQVDSAEQQRVLAAFAAACEDGDLDELLRLLDPAVVLVSDGGGKVSAARKPVEGADHVARFLVGVLHRNGSTLRPVLVNGVPGYLTLTGGELSSVVSLTLQGGRVRGIDIVRNPDKLTRVRPSA</sequence>
<dbReference type="SUPFAM" id="SSF88659">
    <property type="entry name" value="Sigma3 and sigma4 domains of RNA polymerase sigma factors"/>
    <property type="match status" value="1"/>
</dbReference>
<dbReference type="PANTHER" id="PTHR30173:SF43">
    <property type="entry name" value="ECF RNA POLYMERASE SIGMA FACTOR SIGI-RELATED"/>
    <property type="match status" value="1"/>
</dbReference>
<dbReference type="OrthoDB" id="6689546at2"/>
<dbReference type="NCBIfam" id="TIGR02937">
    <property type="entry name" value="sigma70-ECF"/>
    <property type="match status" value="1"/>
</dbReference>
<accession>A0A4Q7NWR7</accession>
<keyword evidence="5" id="KW-0804">Transcription</keyword>
<feature type="domain" description="RNA polymerase sigma-70 region 2" evidence="6">
    <location>
        <begin position="23"/>
        <end position="86"/>
    </location>
</feature>
<dbReference type="AlphaFoldDB" id="A0A4Q7NWR7"/>
<dbReference type="GO" id="GO:0006352">
    <property type="term" value="P:DNA-templated transcription initiation"/>
    <property type="evidence" value="ECO:0007669"/>
    <property type="project" value="InterPro"/>
</dbReference>
<keyword evidence="4" id="KW-0731">Sigma factor</keyword>
<reference evidence="8 9" key="1">
    <citation type="submission" date="2019-02" db="EMBL/GenBank/DDBJ databases">
        <title>Genomic Encyclopedia of Type Strains, Phase IV (KMG-IV): sequencing the most valuable type-strain genomes for metagenomic binning, comparative biology and taxonomic classification.</title>
        <authorList>
            <person name="Goeker M."/>
        </authorList>
    </citation>
    <scope>NUCLEOTIDE SEQUENCE [LARGE SCALE GENOMIC DNA]</scope>
    <source>
        <strain evidence="8 9">DSM 45622</strain>
    </source>
</reference>
<dbReference type="PANTHER" id="PTHR30173">
    <property type="entry name" value="SIGMA 19 FACTOR"/>
    <property type="match status" value="1"/>
</dbReference>
<dbReference type="GO" id="GO:0016987">
    <property type="term" value="F:sigma factor activity"/>
    <property type="evidence" value="ECO:0007669"/>
    <property type="project" value="UniProtKB-KW"/>
</dbReference>
<keyword evidence="9" id="KW-1185">Reference proteome</keyword>
<dbReference type="SUPFAM" id="SSF88946">
    <property type="entry name" value="Sigma2 domain of RNA polymerase sigma factors"/>
    <property type="match status" value="1"/>
</dbReference>
<evidence type="ECO:0000256" key="2">
    <source>
        <dbReference type="ARBA" id="ARBA00011344"/>
    </source>
</evidence>
<evidence type="ECO:0000256" key="3">
    <source>
        <dbReference type="ARBA" id="ARBA00023015"/>
    </source>
</evidence>
<gene>
    <name evidence="8" type="ORF">EV189_0081</name>
</gene>
<name>A0A4Q7NWR7_9ACTN</name>
<dbReference type="InterPro" id="IPR013325">
    <property type="entry name" value="RNA_pol_sigma_r2"/>
</dbReference>
<evidence type="ECO:0000313" key="8">
    <source>
        <dbReference type="EMBL" id="RZS90852.1"/>
    </source>
</evidence>
<dbReference type="EMBL" id="SGXD01000001">
    <property type="protein sequence ID" value="RZS90852.1"/>
    <property type="molecule type" value="Genomic_DNA"/>
</dbReference>
<dbReference type="InterPro" id="IPR007627">
    <property type="entry name" value="RNA_pol_sigma70_r2"/>
</dbReference>
<dbReference type="Proteomes" id="UP000293638">
    <property type="component" value="Unassembled WGS sequence"/>
</dbReference>
<proteinExistence type="inferred from homology"/>
<dbReference type="Gene3D" id="1.10.10.10">
    <property type="entry name" value="Winged helix-like DNA-binding domain superfamily/Winged helix DNA-binding domain"/>
    <property type="match status" value="1"/>
</dbReference>
<evidence type="ECO:0000256" key="5">
    <source>
        <dbReference type="ARBA" id="ARBA00023163"/>
    </source>
</evidence>
<dbReference type="InterPro" id="IPR036388">
    <property type="entry name" value="WH-like_DNA-bd_sf"/>
</dbReference>
<dbReference type="Pfam" id="PF08281">
    <property type="entry name" value="Sigma70_r4_2"/>
    <property type="match status" value="1"/>
</dbReference>
<dbReference type="Gene3D" id="1.10.1740.10">
    <property type="match status" value="1"/>
</dbReference>
<dbReference type="GO" id="GO:0003677">
    <property type="term" value="F:DNA binding"/>
    <property type="evidence" value="ECO:0007669"/>
    <property type="project" value="InterPro"/>
</dbReference>
<dbReference type="InterPro" id="IPR013249">
    <property type="entry name" value="RNA_pol_sigma70_r4_t2"/>
</dbReference>
<dbReference type="InterPro" id="IPR052704">
    <property type="entry name" value="ECF_Sigma-70_Domain"/>
</dbReference>
<comment type="caution">
    <text evidence="8">The sequence shown here is derived from an EMBL/GenBank/DDBJ whole genome shotgun (WGS) entry which is preliminary data.</text>
</comment>
<dbReference type="NCBIfam" id="NF007214">
    <property type="entry name" value="PRK09636.1"/>
    <property type="match status" value="1"/>
</dbReference>
<organism evidence="8 9">
    <name type="scientific">Motilibacter rhizosphaerae</name>
    <dbReference type="NCBI Taxonomy" id="598652"/>
    <lineage>
        <taxon>Bacteria</taxon>
        <taxon>Bacillati</taxon>
        <taxon>Actinomycetota</taxon>
        <taxon>Actinomycetes</taxon>
        <taxon>Motilibacterales</taxon>
        <taxon>Motilibacteraceae</taxon>
        <taxon>Motilibacter</taxon>
    </lineage>
</organism>
<evidence type="ECO:0000259" key="7">
    <source>
        <dbReference type="Pfam" id="PF08281"/>
    </source>
</evidence>
<feature type="domain" description="RNA polymerase sigma factor 70 region 4 type 2" evidence="7">
    <location>
        <begin position="120"/>
        <end position="170"/>
    </location>
</feature>
<dbReference type="InterPro" id="IPR032710">
    <property type="entry name" value="NTF2-like_dom_sf"/>
</dbReference>
<comment type="similarity">
    <text evidence="1">Belongs to the sigma-70 factor family. ECF subfamily.</text>
</comment>
<dbReference type="Pfam" id="PF04542">
    <property type="entry name" value="Sigma70_r2"/>
    <property type="match status" value="1"/>
</dbReference>
<evidence type="ECO:0000259" key="6">
    <source>
        <dbReference type="Pfam" id="PF04542"/>
    </source>
</evidence>
<evidence type="ECO:0000313" key="9">
    <source>
        <dbReference type="Proteomes" id="UP000293638"/>
    </source>
</evidence>
<evidence type="ECO:0000256" key="1">
    <source>
        <dbReference type="ARBA" id="ARBA00010641"/>
    </source>
</evidence>
<dbReference type="SUPFAM" id="SSF54427">
    <property type="entry name" value="NTF2-like"/>
    <property type="match status" value="1"/>
</dbReference>
<comment type="subunit">
    <text evidence="2">Interacts transiently with the RNA polymerase catalytic core formed by RpoA, RpoB, RpoC and RpoZ (2 alpha, 1 beta, 1 beta' and 1 omega subunit) to form the RNA polymerase holoenzyme that can initiate transcription.</text>
</comment>
<dbReference type="InterPro" id="IPR014284">
    <property type="entry name" value="RNA_pol_sigma-70_dom"/>
</dbReference>
<keyword evidence="3" id="KW-0805">Transcription regulation</keyword>
<dbReference type="InterPro" id="IPR013324">
    <property type="entry name" value="RNA_pol_sigma_r3/r4-like"/>
</dbReference>
<evidence type="ECO:0000256" key="4">
    <source>
        <dbReference type="ARBA" id="ARBA00023082"/>
    </source>
</evidence>
<dbReference type="Gene3D" id="3.10.450.50">
    <property type="match status" value="1"/>
</dbReference>